<keyword evidence="5" id="KW-1185">Reference proteome</keyword>
<dbReference type="PROSITE" id="PS50883">
    <property type="entry name" value="EAL"/>
    <property type="match status" value="1"/>
</dbReference>
<dbReference type="SMART" id="SM00086">
    <property type="entry name" value="PAC"/>
    <property type="match status" value="1"/>
</dbReference>
<dbReference type="PANTHER" id="PTHR33121:SF71">
    <property type="entry name" value="OXYGEN SENSOR PROTEIN DOSP"/>
    <property type="match status" value="1"/>
</dbReference>
<feature type="domain" description="PAC" evidence="1">
    <location>
        <begin position="89"/>
        <end position="141"/>
    </location>
</feature>
<dbReference type="GO" id="GO:0071111">
    <property type="term" value="F:cyclic-guanylate-specific phosphodiesterase activity"/>
    <property type="evidence" value="ECO:0007669"/>
    <property type="project" value="InterPro"/>
</dbReference>
<dbReference type="SMART" id="SM00052">
    <property type="entry name" value="EAL"/>
    <property type="match status" value="1"/>
</dbReference>
<name>A0A4Z0D5F4_9FIRM</name>
<dbReference type="InterPro" id="IPR001610">
    <property type="entry name" value="PAC"/>
</dbReference>
<dbReference type="SMART" id="SM00267">
    <property type="entry name" value="GGDEF"/>
    <property type="match status" value="1"/>
</dbReference>
<gene>
    <name evidence="4" type="ORF">E4100_06785</name>
</gene>
<dbReference type="InterPro" id="IPR029787">
    <property type="entry name" value="Nucleotide_cyclase"/>
</dbReference>
<dbReference type="CDD" id="cd01949">
    <property type="entry name" value="GGDEF"/>
    <property type="match status" value="1"/>
</dbReference>
<dbReference type="OrthoDB" id="9805474at2"/>
<dbReference type="Pfam" id="PF00990">
    <property type="entry name" value="GGDEF"/>
    <property type="match status" value="1"/>
</dbReference>
<evidence type="ECO:0000259" key="1">
    <source>
        <dbReference type="PROSITE" id="PS50113"/>
    </source>
</evidence>
<dbReference type="InterPro" id="IPR050706">
    <property type="entry name" value="Cyclic-di-GMP_PDE-like"/>
</dbReference>
<evidence type="ECO:0000259" key="2">
    <source>
        <dbReference type="PROSITE" id="PS50883"/>
    </source>
</evidence>
<dbReference type="Gene3D" id="3.20.20.450">
    <property type="entry name" value="EAL domain"/>
    <property type="match status" value="1"/>
</dbReference>
<dbReference type="Gene3D" id="3.30.450.20">
    <property type="entry name" value="PAS domain"/>
    <property type="match status" value="1"/>
</dbReference>
<dbReference type="PANTHER" id="PTHR33121">
    <property type="entry name" value="CYCLIC DI-GMP PHOSPHODIESTERASE PDEF"/>
    <property type="match status" value="1"/>
</dbReference>
<dbReference type="SUPFAM" id="SSF55073">
    <property type="entry name" value="Nucleotide cyclase"/>
    <property type="match status" value="1"/>
</dbReference>
<dbReference type="CDD" id="cd01948">
    <property type="entry name" value="EAL"/>
    <property type="match status" value="1"/>
</dbReference>
<dbReference type="SUPFAM" id="SSF55785">
    <property type="entry name" value="PYP-like sensor domain (PAS domain)"/>
    <property type="match status" value="1"/>
</dbReference>
<dbReference type="InterPro" id="IPR001633">
    <property type="entry name" value="EAL_dom"/>
</dbReference>
<dbReference type="InterPro" id="IPR000700">
    <property type="entry name" value="PAS-assoc_C"/>
</dbReference>
<evidence type="ECO:0000259" key="3">
    <source>
        <dbReference type="PROSITE" id="PS50887"/>
    </source>
</evidence>
<dbReference type="InterPro" id="IPR035965">
    <property type="entry name" value="PAS-like_dom_sf"/>
</dbReference>
<evidence type="ECO:0000313" key="4">
    <source>
        <dbReference type="EMBL" id="TFZ39964.1"/>
    </source>
</evidence>
<dbReference type="InterPro" id="IPR013655">
    <property type="entry name" value="PAS_fold_3"/>
</dbReference>
<dbReference type="InterPro" id="IPR035919">
    <property type="entry name" value="EAL_sf"/>
</dbReference>
<accession>A0A4Z0D5F4</accession>
<proteinExistence type="predicted"/>
<reference evidence="4 5" key="1">
    <citation type="submission" date="2019-03" db="EMBL/GenBank/DDBJ databases">
        <title>Draft genome sequence data and analysis of a Fermenting Bacterium, Soehngenia longevitae strain 1933PT, isolated from petroleum reservoir in Azerbaijan.</title>
        <authorList>
            <person name="Grouzdev D.S."/>
            <person name="Bidzhieva S.K."/>
            <person name="Sokolova D.S."/>
            <person name="Tourova T.P."/>
            <person name="Poltaraus A.B."/>
            <person name="Nazina T.N."/>
        </authorList>
    </citation>
    <scope>NUCLEOTIDE SEQUENCE [LARGE SCALE GENOMIC DNA]</scope>
    <source>
        <strain evidence="4 5">1933P</strain>
    </source>
</reference>
<feature type="domain" description="GGDEF" evidence="3">
    <location>
        <begin position="171"/>
        <end position="304"/>
    </location>
</feature>
<dbReference type="RefSeq" id="WP_135271280.1">
    <property type="nucleotide sequence ID" value="NZ_SRIB01000008.1"/>
</dbReference>
<dbReference type="Pfam" id="PF00563">
    <property type="entry name" value="EAL"/>
    <property type="match status" value="1"/>
</dbReference>
<dbReference type="SUPFAM" id="SSF141868">
    <property type="entry name" value="EAL domain-like"/>
    <property type="match status" value="1"/>
</dbReference>
<dbReference type="Pfam" id="PF08447">
    <property type="entry name" value="PAS_3"/>
    <property type="match status" value="1"/>
</dbReference>
<dbReference type="PROSITE" id="PS50887">
    <property type="entry name" value="GGDEF"/>
    <property type="match status" value="1"/>
</dbReference>
<dbReference type="InterPro" id="IPR043128">
    <property type="entry name" value="Rev_trsase/Diguanyl_cyclase"/>
</dbReference>
<dbReference type="Proteomes" id="UP000298381">
    <property type="component" value="Unassembled WGS sequence"/>
</dbReference>
<sequence length="558" mass="65380">MDKLDRMTEIEMLKENLNNYGKLLEDVGGEVWEISIDQSDNIKDDDFIKYSFNYQADLMLNFDEKIHKEDLFNINKSLENFIKSDEVKMEIIYRIKEENDKYKWVYSRGIKVFNEKGKLKKIIGIRSDITEKIIMKEAIFNLSHYDTLTNLSNKEKLKEDFSNIIKNNVNEDIAFLYIDLDDFSHVNNVLGYSYGDEFLKKFSEFLKQEFGKDNLIGRLNTDEFLVIYKNYKNIDLLERRIEKFLKDLRKKNFLDDSDFKLSASVGYSLFKITGNDFDTLLRYADTALHYSKSKGKSQFVRYNDKLGEYVFSQADMINQLRIAIERNEFVVYFQPIVCAKAEKISGYEALVRWIHPHRGMISPGQFIPIAEASGQMIEIEQLIIEECFKNLKLLISLNPEMKYVSINLSARGIIERNIVKFLENLLLKYNLDPKFIEFEVTESSLLNNIERTVEVLDRIKEMGFKLSLDDFGTGFSSLNYLKNLPLDKVKLDKSFIDNIETDERDHLMVKSIIELSHRLGLLVVGEGVETKNQRDLLYILECDFIQGFYYGRPEPIAN</sequence>
<protein>
    <submittedName>
        <fullName evidence="4">EAL domain-containing protein</fullName>
    </submittedName>
</protein>
<organism evidence="4 5">
    <name type="scientific">Soehngenia longivitae</name>
    <dbReference type="NCBI Taxonomy" id="2562294"/>
    <lineage>
        <taxon>Bacteria</taxon>
        <taxon>Bacillati</taxon>
        <taxon>Bacillota</taxon>
        <taxon>Tissierellia</taxon>
        <taxon>Tissierellales</taxon>
        <taxon>Tissierellaceae</taxon>
        <taxon>Soehngenia</taxon>
    </lineage>
</organism>
<dbReference type="PROSITE" id="PS50113">
    <property type="entry name" value="PAC"/>
    <property type="match status" value="1"/>
</dbReference>
<comment type="caution">
    <text evidence="4">The sequence shown here is derived from an EMBL/GenBank/DDBJ whole genome shotgun (WGS) entry which is preliminary data.</text>
</comment>
<dbReference type="InterPro" id="IPR000160">
    <property type="entry name" value="GGDEF_dom"/>
</dbReference>
<dbReference type="NCBIfam" id="TIGR00254">
    <property type="entry name" value="GGDEF"/>
    <property type="match status" value="1"/>
</dbReference>
<dbReference type="AlphaFoldDB" id="A0A4Z0D5F4"/>
<feature type="domain" description="EAL" evidence="2">
    <location>
        <begin position="313"/>
        <end position="558"/>
    </location>
</feature>
<evidence type="ECO:0000313" key="5">
    <source>
        <dbReference type="Proteomes" id="UP000298381"/>
    </source>
</evidence>
<dbReference type="EMBL" id="SRIB01000008">
    <property type="protein sequence ID" value="TFZ39964.1"/>
    <property type="molecule type" value="Genomic_DNA"/>
</dbReference>
<dbReference type="Gene3D" id="3.30.70.270">
    <property type="match status" value="1"/>
</dbReference>